<dbReference type="PANTHER" id="PTHR33645:SF11">
    <property type="entry name" value="AMINOPEPTIDASE (DUF3754)"/>
    <property type="match status" value="1"/>
</dbReference>
<dbReference type="PANTHER" id="PTHR33645">
    <property type="entry name" value="AMINOPEPTIDASE (DUF3754)"/>
    <property type="match status" value="1"/>
</dbReference>
<dbReference type="InterPro" id="IPR022227">
    <property type="entry name" value="DUF3754"/>
</dbReference>
<sequence>MANKPVGTKSSKGLQTFRIPPERFISAPTEAILQDLQDTLASQHNGATKPSAETFRKVARLIESTSQFDFLDARRRIRESFLTFASAANGKATPDAKGDEPSPEDLDDQEMTFLEDIHQLMQAAHFRLLSADDWKTAQAEQFTFNSPVEVNWEYMDRGLMERYWANHEAERAGTASISDRILVFHRGISTVRAQGQYINDKIDLLIEYLFVDPFQRLYSRIFKHEARLHVALDLGEAGGDQGYTFSDGPAAARSRVPGSNRRDGPAKEIEMQGLGDDSAAEEDSSLQHNAAQVVQRRSLRSIMPDAKAVFKNFFKQLDIEEPAFKNVVVLYRRKVADKPQRKSEYEPIREHNVALERRNINIKRFDEIPMADAEMVFPDKKIFLKPLLIIQLLIAIIGGIVATFAALLSGKLSGQVMMATLSVVGTRAMQVYTSAQFARARVVDQITMQLYEQTMDAQEGVVYFLLEEMEQQRIKENLLAYALLLIRGVPLTQRQLDNACEAHLQQRFGEKLDFALENSLPFLIHDGLIRETSDGALEAVPLETAYNKLAAKWQGYFERSRDNGDHGSSDAAPLPGKGKRRSLFQKLQQPPRPQGNQARSGTGAPSQPATTTVDTRSGVINVGDSTEPQGTEETRGDQSSGSRRSRLKEGLSNLIGKGASKHQGHSCHHSRLQIGYRREKAQSHCPWTEMKPPPGRHTGDSSQDEDTGRMYVLEKMLGQEPHDFTDMGELMPHAPSDQKDKKVDADFYNSFEDDCDEDDMKPRT</sequence>
<evidence type="ECO:0000256" key="1">
    <source>
        <dbReference type="SAM" id="MobiDB-lite"/>
    </source>
</evidence>
<evidence type="ECO:0000313" key="3">
    <source>
        <dbReference type="EMBL" id="CAL5220583.1"/>
    </source>
</evidence>
<feature type="region of interest" description="Disordered" evidence="1">
    <location>
        <begin position="686"/>
        <end position="705"/>
    </location>
</feature>
<keyword evidence="2" id="KW-0472">Membrane</keyword>
<dbReference type="Proteomes" id="UP001497392">
    <property type="component" value="Unassembled WGS sequence"/>
</dbReference>
<organism evidence="3 4">
    <name type="scientific">Coccomyxa viridis</name>
    <dbReference type="NCBI Taxonomy" id="1274662"/>
    <lineage>
        <taxon>Eukaryota</taxon>
        <taxon>Viridiplantae</taxon>
        <taxon>Chlorophyta</taxon>
        <taxon>core chlorophytes</taxon>
        <taxon>Trebouxiophyceae</taxon>
        <taxon>Trebouxiophyceae incertae sedis</taxon>
        <taxon>Coccomyxaceae</taxon>
        <taxon>Coccomyxa</taxon>
    </lineage>
</organism>
<feature type="region of interest" description="Disordered" evidence="1">
    <location>
        <begin position="722"/>
        <end position="742"/>
    </location>
</feature>
<feature type="region of interest" description="Disordered" evidence="1">
    <location>
        <begin position="243"/>
        <end position="267"/>
    </location>
</feature>
<keyword evidence="4" id="KW-1185">Reference proteome</keyword>
<gene>
    <name evidence="3" type="primary">g2622</name>
    <name evidence="3" type="ORF">VP750_LOCUS2242</name>
</gene>
<evidence type="ECO:0000313" key="4">
    <source>
        <dbReference type="Proteomes" id="UP001497392"/>
    </source>
</evidence>
<keyword evidence="2" id="KW-0812">Transmembrane</keyword>
<comment type="caution">
    <text evidence="3">The sequence shown here is derived from an EMBL/GenBank/DDBJ whole genome shotgun (WGS) entry which is preliminary data.</text>
</comment>
<proteinExistence type="predicted"/>
<feature type="compositionally biased region" description="Basic and acidic residues" evidence="1">
    <location>
        <begin position="559"/>
        <end position="568"/>
    </location>
</feature>
<accession>A0ABP1FKU7</accession>
<evidence type="ECO:0000256" key="2">
    <source>
        <dbReference type="SAM" id="Phobius"/>
    </source>
</evidence>
<feature type="transmembrane region" description="Helical" evidence="2">
    <location>
        <begin position="387"/>
        <end position="408"/>
    </location>
</feature>
<protein>
    <submittedName>
        <fullName evidence="3">G2622 protein</fullName>
    </submittedName>
</protein>
<reference evidence="3 4" key="1">
    <citation type="submission" date="2024-06" db="EMBL/GenBank/DDBJ databases">
        <authorList>
            <person name="Kraege A."/>
            <person name="Thomma B."/>
        </authorList>
    </citation>
    <scope>NUCLEOTIDE SEQUENCE [LARGE SCALE GENOMIC DNA]</scope>
</reference>
<name>A0ABP1FKU7_9CHLO</name>
<feature type="region of interest" description="Disordered" evidence="1">
    <location>
        <begin position="587"/>
        <end position="646"/>
    </location>
</feature>
<keyword evidence="2" id="KW-1133">Transmembrane helix</keyword>
<dbReference type="Pfam" id="PF12576">
    <property type="entry name" value="DUF3754"/>
    <property type="match status" value="1"/>
</dbReference>
<feature type="region of interest" description="Disordered" evidence="1">
    <location>
        <begin position="559"/>
        <end position="578"/>
    </location>
</feature>
<feature type="compositionally biased region" description="Polar residues" evidence="1">
    <location>
        <begin position="594"/>
        <end position="615"/>
    </location>
</feature>
<dbReference type="EMBL" id="CAXHTA020000004">
    <property type="protein sequence ID" value="CAL5220583.1"/>
    <property type="molecule type" value="Genomic_DNA"/>
</dbReference>